<evidence type="ECO:0000256" key="11">
    <source>
        <dbReference type="ARBA" id="ARBA00023204"/>
    </source>
</evidence>
<organism evidence="14 15">
    <name type="scientific">Amphilophus citrinellus</name>
    <name type="common">Midas cichlid</name>
    <name type="synonym">Cichlasoma citrinellum</name>
    <dbReference type="NCBI Taxonomy" id="61819"/>
    <lineage>
        <taxon>Eukaryota</taxon>
        <taxon>Metazoa</taxon>
        <taxon>Chordata</taxon>
        <taxon>Craniata</taxon>
        <taxon>Vertebrata</taxon>
        <taxon>Euteleostomi</taxon>
        <taxon>Actinopterygii</taxon>
        <taxon>Neopterygii</taxon>
        <taxon>Teleostei</taxon>
        <taxon>Neoteleostei</taxon>
        <taxon>Acanthomorphata</taxon>
        <taxon>Ovalentaria</taxon>
        <taxon>Cichlomorphae</taxon>
        <taxon>Cichliformes</taxon>
        <taxon>Cichlidae</taxon>
        <taxon>New World cichlids</taxon>
        <taxon>Cichlasomatinae</taxon>
        <taxon>Heroini</taxon>
        <taxon>Amphilophus</taxon>
    </lineage>
</organism>
<dbReference type="GO" id="GO:0051880">
    <property type="term" value="F:G-quadruplex DNA binding"/>
    <property type="evidence" value="ECO:0007669"/>
    <property type="project" value="TreeGrafter"/>
</dbReference>
<dbReference type="STRING" id="61819.ENSACIP00000000470"/>
<comment type="similarity">
    <text evidence="4">Belongs to the SMC family. RAD50 subfamily.</text>
</comment>
<evidence type="ECO:0000256" key="3">
    <source>
        <dbReference type="ARBA" id="ARBA00004286"/>
    </source>
</evidence>
<evidence type="ECO:0000256" key="4">
    <source>
        <dbReference type="ARBA" id="ARBA00009439"/>
    </source>
</evidence>
<comment type="subcellular location">
    <subcellularLocation>
        <location evidence="3">Chromosome</location>
    </subcellularLocation>
    <subcellularLocation>
        <location evidence="2">Nucleus</location>
    </subcellularLocation>
</comment>
<dbReference type="OMA" id="CANNARM"/>
<sequence length="269" mass="31606">MVKLDSVFYPHLFLWVSRQHHEVEDKLAELKSNRSKEQGRQRPLEEHILDCSKQLEEDQYSKAEELHKNKMIEMRSTELLSKDLKHYEEALDRAIVKFHSMKMDEINQNIRDLWRDTYRGQDIEYIEIRSEVDEKSDGRRSYNYRVVMMKGDTAVDMRGRCSAGQKVLASLIIRLALAEAFCLDCGILALDEPTTNLDQENIESLANALIEIIRTRSQQRHFQLLIITHDENFVELLVRSRCIQDFYRISKNQDQNSEITKCSISSHSV</sequence>
<dbReference type="SUPFAM" id="SSF52540">
    <property type="entry name" value="P-loop containing nucleoside triphosphate hydrolases"/>
    <property type="match status" value="1"/>
</dbReference>
<keyword evidence="8" id="KW-0378">Hydrolase</keyword>
<name>A0A3Q0QSL8_AMPCI</name>
<accession>A0A3Q0QSL8</accession>
<comment type="cofactor">
    <cofactor evidence="1">
        <name>Zn(2+)</name>
        <dbReference type="ChEBI" id="CHEBI:29105"/>
    </cofactor>
</comment>
<keyword evidence="11" id="KW-0234">DNA repair</keyword>
<dbReference type="PANTHER" id="PTHR18867:SF12">
    <property type="entry name" value="DNA REPAIR PROTEIN RAD50"/>
    <property type="match status" value="1"/>
</dbReference>
<dbReference type="GO" id="GO:0006302">
    <property type="term" value="P:double-strand break repair"/>
    <property type="evidence" value="ECO:0007669"/>
    <property type="project" value="TreeGrafter"/>
</dbReference>
<dbReference type="GO" id="GO:0046872">
    <property type="term" value="F:metal ion binding"/>
    <property type="evidence" value="ECO:0007669"/>
    <property type="project" value="UniProtKB-KW"/>
</dbReference>
<dbReference type="GO" id="GO:0070192">
    <property type="term" value="P:chromosome organization involved in meiotic cell cycle"/>
    <property type="evidence" value="ECO:0007669"/>
    <property type="project" value="TreeGrafter"/>
</dbReference>
<dbReference type="Pfam" id="PF13558">
    <property type="entry name" value="SbcC_Walker_B"/>
    <property type="match status" value="1"/>
</dbReference>
<dbReference type="Proteomes" id="UP000261340">
    <property type="component" value="Unplaced"/>
</dbReference>
<evidence type="ECO:0000256" key="2">
    <source>
        <dbReference type="ARBA" id="ARBA00004123"/>
    </source>
</evidence>
<dbReference type="Gene3D" id="3.40.50.300">
    <property type="entry name" value="P-loop containing nucleotide triphosphate hydrolases"/>
    <property type="match status" value="1"/>
</dbReference>
<keyword evidence="12" id="KW-0539">Nucleus</keyword>
<evidence type="ECO:0000256" key="10">
    <source>
        <dbReference type="ARBA" id="ARBA00023054"/>
    </source>
</evidence>
<evidence type="ECO:0008006" key="16">
    <source>
        <dbReference type="Google" id="ProtNLM"/>
    </source>
</evidence>
<dbReference type="GO" id="GO:0007004">
    <property type="term" value="P:telomere maintenance via telomerase"/>
    <property type="evidence" value="ECO:0007669"/>
    <property type="project" value="TreeGrafter"/>
</dbReference>
<reference evidence="14" key="1">
    <citation type="submission" date="2025-08" db="UniProtKB">
        <authorList>
            <consortium name="Ensembl"/>
        </authorList>
    </citation>
    <scope>IDENTIFICATION</scope>
</reference>
<evidence type="ECO:0000256" key="5">
    <source>
        <dbReference type="ARBA" id="ARBA00022454"/>
    </source>
</evidence>
<keyword evidence="5" id="KW-0158">Chromosome</keyword>
<dbReference type="GO" id="GO:0000794">
    <property type="term" value="C:condensed nuclear chromosome"/>
    <property type="evidence" value="ECO:0007669"/>
    <property type="project" value="TreeGrafter"/>
</dbReference>
<dbReference type="GO" id="GO:0043047">
    <property type="term" value="F:single-stranded telomeric DNA binding"/>
    <property type="evidence" value="ECO:0007669"/>
    <property type="project" value="TreeGrafter"/>
</dbReference>
<dbReference type="InterPro" id="IPR027417">
    <property type="entry name" value="P-loop_NTPase"/>
</dbReference>
<evidence type="ECO:0000256" key="6">
    <source>
        <dbReference type="ARBA" id="ARBA00022723"/>
    </source>
</evidence>
<reference evidence="14" key="2">
    <citation type="submission" date="2025-09" db="UniProtKB">
        <authorList>
            <consortium name="Ensembl"/>
        </authorList>
    </citation>
    <scope>IDENTIFICATION</scope>
</reference>
<evidence type="ECO:0000256" key="7">
    <source>
        <dbReference type="ARBA" id="ARBA00022763"/>
    </source>
</evidence>
<evidence type="ECO:0000313" key="14">
    <source>
        <dbReference type="Ensembl" id="ENSACIP00000000470.1"/>
    </source>
</evidence>
<keyword evidence="7" id="KW-0227">DNA damage</keyword>
<dbReference type="FunFam" id="3.40.50.300:FF:000947">
    <property type="entry name" value="DNA repair protein RAD50"/>
    <property type="match status" value="1"/>
</dbReference>
<dbReference type="Ensembl" id="ENSACIT00000000492.1">
    <property type="protein sequence ID" value="ENSACIP00000000470.1"/>
    <property type="gene ID" value="ENSACIG00000000420.1"/>
</dbReference>
<evidence type="ECO:0000256" key="9">
    <source>
        <dbReference type="ARBA" id="ARBA00022833"/>
    </source>
</evidence>
<dbReference type="AlphaFoldDB" id="A0A3Q0QSL8"/>
<protein>
    <recommendedName>
        <fullName evidence="16">RAD50 double strand break repair protein</fullName>
    </recommendedName>
</protein>
<keyword evidence="15" id="KW-1185">Reference proteome</keyword>
<evidence type="ECO:0000256" key="8">
    <source>
        <dbReference type="ARBA" id="ARBA00022801"/>
    </source>
</evidence>
<evidence type="ECO:0000256" key="13">
    <source>
        <dbReference type="ARBA" id="ARBA00049360"/>
    </source>
</evidence>
<keyword evidence="6" id="KW-0479">Metal-binding</keyword>
<comment type="catalytic activity">
    <reaction evidence="13">
        <text>ATP + H2O = ADP + phosphate + H(+)</text>
        <dbReference type="Rhea" id="RHEA:13065"/>
        <dbReference type="ChEBI" id="CHEBI:15377"/>
        <dbReference type="ChEBI" id="CHEBI:15378"/>
        <dbReference type="ChEBI" id="CHEBI:30616"/>
        <dbReference type="ChEBI" id="CHEBI:43474"/>
        <dbReference type="ChEBI" id="CHEBI:456216"/>
    </reaction>
</comment>
<dbReference type="PANTHER" id="PTHR18867">
    <property type="entry name" value="RAD50"/>
    <property type="match status" value="1"/>
</dbReference>
<keyword evidence="10" id="KW-0175">Coiled coil</keyword>
<evidence type="ECO:0000313" key="15">
    <source>
        <dbReference type="Proteomes" id="UP000261340"/>
    </source>
</evidence>
<evidence type="ECO:0000256" key="1">
    <source>
        <dbReference type="ARBA" id="ARBA00001947"/>
    </source>
</evidence>
<dbReference type="GO" id="GO:0000722">
    <property type="term" value="P:telomere maintenance via recombination"/>
    <property type="evidence" value="ECO:0007669"/>
    <property type="project" value="TreeGrafter"/>
</dbReference>
<keyword evidence="9" id="KW-0862">Zinc</keyword>
<evidence type="ECO:0000256" key="12">
    <source>
        <dbReference type="ARBA" id="ARBA00023242"/>
    </source>
</evidence>
<dbReference type="GO" id="GO:0003691">
    <property type="term" value="F:double-stranded telomeric DNA binding"/>
    <property type="evidence" value="ECO:0007669"/>
    <property type="project" value="TreeGrafter"/>
</dbReference>
<dbReference type="GO" id="GO:0030870">
    <property type="term" value="C:Mre11 complex"/>
    <property type="evidence" value="ECO:0007669"/>
    <property type="project" value="TreeGrafter"/>
</dbReference>
<dbReference type="GO" id="GO:0016787">
    <property type="term" value="F:hydrolase activity"/>
    <property type="evidence" value="ECO:0007669"/>
    <property type="project" value="UniProtKB-KW"/>
</dbReference>
<dbReference type="GeneTree" id="ENSGT00390000018781"/>
<proteinExistence type="inferred from homology"/>